<dbReference type="SUPFAM" id="SSF51182">
    <property type="entry name" value="RmlC-like cupins"/>
    <property type="match status" value="1"/>
</dbReference>
<dbReference type="PRINTS" id="PR00032">
    <property type="entry name" value="HTHARAC"/>
</dbReference>
<dbReference type="SMART" id="SM00342">
    <property type="entry name" value="HTH_ARAC"/>
    <property type="match status" value="1"/>
</dbReference>
<dbReference type="EMBL" id="CP073653">
    <property type="protein sequence ID" value="QUN33700.1"/>
    <property type="molecule type" value="Genomic_DNA"/>
</dbReference>
<dbReference type="InterPro" id="IPR018060">
    <property type="entry name" value="HTH_AraC"/>
</dbReference>
<protein>
    <submittedName>
        <fullName evidence="5">Helix-turn-helix domain-containing protein</fullName>
    </submittedName>
</protein>
<evidence type="ECO:0000256" key="3">
    <source>
        <dbReference type="ARBA" id="ARBA00023163"/>
    </source>
</evidence>
<evidence type="ECO:0000259" key="4">
    <source>
        <dbReference type="PROSITE" id="PS01124"/>
    </source>
</evidence>
<evidence type="ECO:0000313" key="5">
    <source>
        <dbReference type="EMBL" id="QUN33700.1"/>
    </source>
</evidence>
<dbReference type="SUPFAM" id="SSF46689">
    <property type="entry name" value="Homeodomain-like"/>
    <property type="match status" value="2"/>
</dbReference>
<proteinExistence type="predicted"/>
<dbReference type="InterPro" id="IPR009057">
    <property type="entry name" value="Homeodomain-like_sf"/>
</dbReference>
<keyword evidence="1" id="KW-0805">Transcription regulation</keyword>
<dbReference type="PANTHER" id="PTHR43280">
    <property type="entry name" value="ARAC-FAMILY TRANSCRIPTIONAL REGULATOR"/>
    <property type="match status" value="1"/>
</dbReference>
<dbReference type="InterPro" id="IPR003313">
    <property type="entry name" value="AraC-bd"/>
</dbReference>
<evidence type="ECO:0000256" key="1">
    <source>
        <dbReference type="ARBA" id="ARBA00023015"/>
    </source>
</evidence>
<dbReference type="Proteomes" id="UP000679373">
    <property type="component" value="Chromosome"/>
</dbReference>
<organism evidence="5 6">
    <name type="scientific">Clostridium beijerinckii</name>
    <name type="common">Clostridium MP</name>
    <dbReference type="NCBI Taxonomy" id="1520"/>
    <lineage>
        <taxon>Bacteria</taxon>
        <taxon>Bacillati</taxon>
        <taxon>Bacillota</taxon>
        <taxon>Clostridia</taxon>
        <taxon>Eubacteriales</taxon>
        <taxon>Clostridiaceae</taxon>
        <taxon>Clostridium</taxon>
    </lineage>
</organism>
<keyword evidence="2" id="KW-0238">DNA-binding</keyword>
<dbReference type="PROSITE" id="PS01124">
    <property type="entry name" value="HTH_ARAC_FAMILY_2"/>
    <property type="match status" value="1"/>
</dbReference>
<dbReference type="CDD" id="cd02208">
    <property type="entry name" value="cupin_RmlC-like"/>
    <property type="match status" value="1"/>
</dbReference>
<dbReference type="InterPro" id="IPR020449">
    <property type="entry name" value="Tscrpt_reg_AraC-type_HTH"/>
</dbReference>
<dbReference type="InterPro" id="IPR018062">
    <property type="entry name" value="HTH_AraC-typ_CS"/>
</dbReference>
<dbReference type="InterPro" id="IPR011051">
    <property type="entry name" value="RmlC_Cupin_sf"/>
</dbReference>
<evidence type="ECO:0000256" key="2">
    <source>
        <dbReference type="ARBA" id="ARBA00023125"/>
    </source>
</evidence>
<keyword evidence="3" id="KW-0804">Transcription</keyword>
<dbReference type="InterPro" id="IPR014710">
    <property type="entry name" value="RmlC-like_jellyroll"/>
</dbReference>
<dbReference type="GO" id="GO:0043565">
    <property type="term" value="F:sequence-specific DNA binding"/>
    <property type="evidence" value="ECO:0007669"/>
    <property type="project" value="InterPro"/>
</dbReference>
<keyword evidence="6" id="KW-1185">Reference proteome</keyword>
<dbReference type="PANTHER" id="PTHR43280:SF28">
    <property type="entry name" value="HTH-TYPE TRANSCRIPTIONAL ACTIVATOR RHAS"/>
    <property type="match status" value="1"/>
</dbReference>
<name>A0AB74VB58_CLOBE</name>
<dbReference type="Pfam" id="PF12833">
    <property type="entry name" value="HTH_18"/>
    <property type="match status" value="1"/>
</dbReference>
<dbReference type="AlphaFoldDB" id="A0AB74VB58"/>
<reference evidence="5" key="1">
    <citation type="submission" date="2021-04" db="EMBL/GenBank/DDBJ databases">
        <title>Complete genome sequence of the type strain Clostridium beijerinckii NRRL B-598.</title>
        <authorList>
            <person name="Sedlar K."/>
            <person name="Branska B."/>
            <person name="Bezdicek M."/>
            <person name="Nykrynova M."/>
            <person name="Lengerova M."/>
            <person name="Skutkova H."/>
            <person name="Patakova P."/>
        </authorList>
    </citation>
    <scope>NUCLEOTIDE SEQUENCE</scope>
    <source>
        <strain evidence="5">DSM 791</strain>
    </source>
</reference>
<sequence>MINMQATRIEVNDNLQETVKHGSHDFPLAIYTDKFNLFEDGYIRWHWHKEVQFSYSLYDKVVVFIEDEEIILSPGEGIMINSNVLHQIKPYENIDCMMFSIDFDSTLIGGSEESLIEKKYLSPIIESNNLKFLSLKPDVPWQKRILAHLEQVFILSHKKSYGYELEMKNYLSIVWLNLIKEIKEDIKRTVPSASNDDERVKMAMQYIQKNYADNIDLDSIARAANISKSECCRSFKRILKVTPFEYLMEYRVSKAAELLLKNKDSISNISLDVGFNGISYFGKVFKKYRNCSPSEYRTKYCHK</sequence>
<dbReference type="Pfam" id="PF02311">
    <property type="entry name" value="AraC_binding"/>
    <property type="match status" value="1"/>
</dbReference>
<gene>
    <name evidence="5" type="ORF">KEC93_17295</name>
</gene>
<evidence type="ECO:0000313" key="6">
    <source>
        <dbReference type="Proteomes" id="UP000679373"/>
    </source>
</evidence>
<accession>A0AB74VB58</accession>
<dbReference type="Gene3D" id="2.60.120.10">
    <property type="entry name" value="Jelly Rolls"/>
    <property type="match status" value="1"/>
</dbReference>
<feature type="domain" description="HTH araC/xylS-type" evidence="4">
    <location>
        <begin position="201"/>
        <end position="299"/>
    </location>
</feature>
<dbReference type="Gene3D" id="1.10.10.60">
    <property type="entry name" value="Homeodomain-like"/>
    <property type="match status" value="2"/>
</dbReference>
<dbReference type="GO" id="GO:0003700">
    <property type="term" value="F:DNA-binding transcription factor activity"/>
    <property type="evidence" value="ECO:0007669"/>
    <property type="project" value="InterPro"/>
</dbReference>
<dbReference type="PROSITE" id="PS00041">
    <property type="entry name" value="HTH_ARAC_FAMILY_1"/>
    <property type="match status" value="1"/>
</dbReference>